<dbReference type="Gene3D" id="3.30.565.10">
    <property type="entry name" value="Histidine kinase-like ATPase, C-terminal domain"/>
    <property type="match status" value="1"/>
</dbReference>
<organism evidence="6 7">
    <name type="scientific">Iningainema tapete BLCC-T55</name>
    <dbReference type="NCBI Taxonomy" id="2748662"/>
    <lineage>
        <taxon>Bacteria</taxon>
        <taxon>Bacillati</taxon>
        <taxon>Cyanobacteriota</taxon>
        <taxon>Cyanophyceae</taxon>
        <taxon>Nostocales</taxon>
        <taxon>Scytonemataceae</taxon>
        <taxon>Iningainema tapete</taxon>
    </lineage>
</organism>
<reference evidence="6" key="1">
    <citation type="submission" date="2020-09" db="EMBL/GenBank/DDBJ databases">
        <title>Iningainema tapete sp. nov. (Scytonemataceae, Cyanobacteria) from greenhouses in central Florida (USA) produces two types of nodularin with biosynthetic potential for microcystin-LR and anabaenopeptins.</title>
        <authorList>
            <person name="Berthold D.E."/>
            <person name="Lefler F.W."/>
            <person name="Huang I.-S."/>
            <person name="Abdulla H."/>
            <person name="Zimba P.V."/>
            <person name="Laughinghouse H.D. IV."/>
        </authorList>
    </citation>
    <scope>NUCLEOTIDE SEQUENCE</scope>
    <source>
        <strain evidence="6">BLCCT55</strain>
    </source>
</reference>
<accession>A0A8J6XTF9</accession>
<name>A0A8J6XTF9_9CYAN</name>
<dbReference type="AlphaFoldDB" id="A0A8J6XTF9"/>
<gene>
    <name evidence="6" type="ORF">ICL16_39320</name>
</gene>
<dbReference type="EMBL" id="JACXAE010000118">
    <property type="protein sequence ID" value="MBD2777940.1"/>
    <property type="molecule type" value="Genomic_DNA"/>
</dbReference>
<keyword evidence="7" id="KW-1185">Reference proteome</keyword>
<evidence type="ECO:0000256" key="1">
    <source>
        <dbReference type="ARBA" id="ARBA00000085"/>
    </source>
</evidence>
<dbReference type="EC" id="2.7.13.3" evidence="2"/>
<dbReference type="InterPro" id="IPR003594">
    <property type="entry name" value="HATPase_dom"/>
</dbReference>
<dbReference type="Proteomes" id="UP000629098">
    <property type="component" value="Unassembled WGS sequence"/>
</dbReference>
<feature type="domain" description="Histidine kinase" evidence="5">
    <location>
        <begin position="50"/>
        <end position="232"/>
    </location>
</feature>
<protein>
    <recommendedName>
        <fullName evidence="2">histidine kinase</fullName>
        <ecNumber evidence="2">2.7.13.3</ecNumber>
    </recommendedName>
</protein>
<comment type="catalytic activity">
    <reaction evidence="1">
        <text>ATP + protein L-histidine = ADP + protein N-phospho-L-histidine.</text>
        <dbReference type="EC" id="2.7.13.3"/>
    </reaction>
</comment>
<dbReference type="PRINTS" id="PR00344">
    <property type="entry name" value="BCTRLSENSOR"/>
</dbReference>
<evidence type="ECO:0000256" key="3">
    <source>
        <dbReference type="ARBA" id="ARBA00022777"/>
    </source>
</evidence>
<evidence type="ECO:0000256" key="2">
    <source>
        <dbReference type="ARBA" id="ARBA00012438"/>
    </source>
</evidence>
<dbReference type="InterPro" id="IPR036890">
    <property type="entry name" value="HATPase_C_sf"/>
</dbReference>
<evidence type="ECO:0000313" key="6">
    <source>
        <dbReference type="EMBL" id="MBD2777940.1"/>
    </source>
</evidence>
<dbReference type="GO" id="GO:0000160">
    <property type="term" value="P:phosphorelay signal transduction system"/>
    <property type="evidence" value="ECO:0007669"/>
    <property type="project" value="UniProtKB-KW"/>
</dbReference>
<keyword evidence="3 6" id="KW-0418">Kinase</keyword>
<keyword evidence="4" id="KW-0902">Two-component regulatory system</keyword>
<evidence type="ECO:0000259" key="5">
    <source>
        <dbReference type="PROSITE" id="PS50109"/>
    </source>
</evidence>
<sequence length="235" mass="26259">MRFENQQDSSRAVLRGSLDAAFTSLWDVMQSDPRNDKPAVILVTNISYGTERIRDIVKSLRSFSRLDEAEVKAVDIHEGIDSTLLILQHRLLAKTDRREIEVTKHYSQLPLVECYAGQLNQVFMNILANAIDALEESLVVNTNHQPVITIRTELIDIQWVRITIADNGCGIPKVIQSRIFDPFFTTKSVGKGTGMGMSISYQIVTGNHGGKLYCQSAPSQGAEFLIEIPVRQSIV</sequence>
<dbReference type="InterPro" id="IPR004358">
    <property type="entry name" value="Sig_transdc_His_kin-like_C"/>
</dbReference>
<dbReference type="PROSITE" id="PS50109">
    <property type="entry name" value="HIS_KIN"/>
    <property type="match status" value="1"/>
</dbReference>
<dbReference type="Pfam" id="PF02518">
    <property type="entry name" value="HATPase_c"/>
    <property type="match status" value="1"/>
</dbReference>
<dbReference type="SMART" id="SM00387">
    <property type="entry name" value="HATPase_c"/>
    <property type="match status" value="1"/>
</dbReference>
<dbReference type="SUPFAM" id="SSF55874">
    <property type="entry name" value="ATPase domain of HSP90 chaperone/DNA topoisomerase II/histidine kinase"/>
    <property type="match status" value="1"/>
</dbReference>
<proteinExistence type="predicted"/>
<dbReference type="GO" id="GO:0004673">
    <property type="term" value="F:protein histidine kinase activity"/>
    <property type="evidence" value="ECO:0007669"/>
    <property type="project" value="UniProtKB-EC"/>
</dbReference>
<dbReference type="PANTHER" id="PTHR43065">
    <property type="entry name" value="SENSOR HISTIDINE KINASE"/>
    <property type="match status" value="1"/>
</dbReference>
<evidence type="ECO:0000313" key="7">
    <source>
        <dbReference type="Proteomes" id="UP000629098"/>
    </source>
</evidence>
<dbReference type="InterPro" id="IPR005467">
    <property type="entry name" value="His_kinase_dom"/>
</dbReference>
<comment type="caution">
    <text evidence="6">The sequence shown here is derived from an EMBL/GenBank/DDBJ whole genome shotgun (WGS) entry which is preliminary data.</text>
</comment>
<evidence type="ECO:0000256" key="4">
    <source>
        <dbReference type="ARBA" id="ARBA00023012"/>
    </source>
</evidence>
<dbReference type="PANTHER" id="PTHR43065:SF48">
    <property type="entry name" value="HISTIDINE KINASE"/>
    <property type="match status" value="1"/>
</dbReference>
<keyword evidence="3 6" id="KW-0808">Transferase</keyword>